<keyword evidence="3" id="KW-1185">Reference proteome</keyword>
<reference evidence="2 3" key="1">
    <citation type="journal article" date="2023" name="Elife">
        <title>Identification of key yeast species and microbe-microbe interactions impacting larval growth of Drosophila in the wild.</title>
        <authorList>
            <person name="Mure A."/>
            <person name="Sugiura Y."/>
            <person name="Maeda R."/>
            <person name="Honda K."/>
            <person name="Sakurai N."/>
            <person name="Takahashi Y."/>
            <person name="Watada M."/>
            <person name="Katoh T."/>
            <person name="Gotoh A."/>
            <person name="Gotoh Y."/>
            <person name="Taniguchi I."/>
            <person name="Nakamura K."/>
            <person name="Hayashi T."/>
            <person name="Katayama T."/>
            <person name="Uemura T."/>
            <person name="Hattori Y."/>
        </authorList>
    </citation>
    <scope>NUCLEOTIDE SEQUENCE [LARGE SCALE GENOMIC DNA]</scope>
    <source>
        <strain evidence="2 3">SC-9</strain>
    </source>
</reference>
<organism evidence="2 3">
    <name type="scientific">Saccharomycopsis crataegensis</name>
    <dbReference type="NCBI Taxonomy" id="43959"/>
    <lineage>
        <taxon>Eukaryota</taxon>
        <taxon>Fungi</taxon>
        <taxon>Dikarya</taxon>
        <taxon>Ascomycota</taxon>
        <taxon>Saccharomycotina</taxon>
        <taxon>Saccharomycetes</taxon>
        <taxon>Saccharomycopsidaceae</taxon>
        <taxon>Saccharomycopsis</taxon>
    </lineage>
</organism>
<protein>
    <submittedName>
        <fullName evidence="2">Uncharacterized protein</fullName>
    </submittedName>
</protein>
<feature type="compositionally biased region" description="Basic and acidic residues" evidence="1">
    <location>
        <begin position="846"/>
        <end position="865"/>
    </location>
</feature>
<sequence>MYSDCFDNPLNTEYIPDQVFQQLPTILSDYSNLLEVSNLICSKHSIKKIFDAFITETNIAVCFVIAKHQSEIRLLDTLDNYYEYQLFKIEIIEAQHDSDITDSVQYIKFKAIDQLDLSDVNEKGYPVIVVENEDEYVQNTAKSNKYSDVNSDNDGTYRVKELFSIINEPKKKNPDLNVVDNSKKNQDQEKTPIFNSDQKEDIYNLLDPEDHSDLTIKVSETLSDYENKEILENGVADKDSIKSGFDNIESGFNNMEYVFDDGYVTAQEADHNATPYELENPKEDVFYFTDRRKGSEKSVSEYESAFEDTTPLINAATHNPLYNHDDDLLLIIPTSTPNFPKSQIRNLKIINPIIKQAILQLFANYSPQNTASDNNGIVIGLFFIKDPNFDTNNLIKSSKDVHEVGVRGRIVSYNIFNDLSKSVMGGSNLVDSEVLMLNIEVVDRIRITDLYLPEFLVNQQEHSKDFELDLRKLEGINLDQLVTFAKIQRFRYDDFMPINGPYGHLNLMNTAGGLTIVNDESLQIIRKYSTSSLSTLRKLLKVMQSDLKTSNKTYDTSKIIISEASWTQFRDSFETSFELIFAHFESFKIQYSQHNILQFFKCGEDPIQLIIFKMQFLVEVLKQFVELKWNFCTKWQDLENENIAATPEPQKSKTDAADYMKFLSVHSEKDTYYNYYDLKFQELLDCKTFQRMAKLIYKMFRLEVWFLQNHVFSDDRNTGKVNDENPTSGGRSSDDTIDDVEKSHKYPNDEKYHGNPDLFYIENFDQYFYEAFDNDDVAYQYNDDLYQSAAASPHHQFYPFNDHSPQNASSSPAVNEINKNNNNNKRSNKYKRHSQPQCRGSSPPIKESHKRDSGLDPLPHHEYSGKHKPRSQNRLKIPTPSRIFRQSPTSPPNQSPSNVSYQQSSNEKASPFTANDKSSYFQSQSSRPPLRESSSTSRFYPQKMASKEKSGKSQNRRSKSYFNLGGLLNANRRNLNHNNQTGN</sequence>
<dbReference type="Proteomes" id="UP001360560">
    <property type="component" value="Unassembled WGS sequence"/>
</dbReference>
<feature type="compositionally biased region" description="Low complexity" evidence="1">
    <location>
        <begin position="895"/>
        <end position="906"/>
    </location>
</feature>
<proteinExistence type="predicted"/>
<dbReference type="RefSeq" id="XP_064851981.1">
    <property type="nucleotide sequence ID" value="XM_064995909.1"/>
</dbReference>
<name>A0AAV5QK27_9ASCO</name>
<feature type="compositionally biased region" description="Basic and acidic residues" evidence="1">
    <location>
        <begin position="739"/>
        <end position="750"/>
    </location>
</feature>
<dbReference type="AlphaFoldDB" id="A0AAV5QK27"/>
<feature type="region of interest" description="Disordered" evidence="1">
    <location>
        <begin position="717"/>
        <end position="750"/>
    </location>
</feature>
<comment type="caution">
    <text evidence="2">The sequence shown here is derived from an EMBL/GenBank/DDBJ whole genome shotgun (WGS) entry which is preliminary data.</text>
</comment>
<feature type="compositionally biased region" description="Low complexity" evidence="1">
    <location>
        <begin position="963"/>
        <end position="983"/>
    </location>
</feature>
<feature type="compositionally biased region" description="Polar residues" evidence="1">
    <location>
        <begin position="803"/>
        <end position="813"/>
    </location>
</feature>
<evidence type="ECO:0000256" key="1">
    <source>
        <dbReference type="SAM" id="MobiDB-lite"/>
    </source>
</evidence>
<dbReference type="EMBL" id="BTFZ01000004">
    <property type="protein sequence ID" value="GMM34981.1"/>
    <property type="molecule type" value="Genomic_DNA"/>
</dbReference>
<gene>
    <name evidence="2" type="ORF">DASC09_023060</name>
</gene>
<feature type="region of interest" description="Disordered" evidence="1">
    <location>
        <begin position="796"/>
        <end position="983"/>
    </location>
</feature>
<feature type="compositionally biased region" description="Low complexity" evidence="1">
    <location>
        <begin position="815"/>
        <end position="825"/>
    </location>
</feature>
<evidence type="ECO:0000313" key="2">
    <source>
        <dbReference type="EMBL" id="GMM34981.1"/>
    </source>
</evidence>
<dbReference type="GeneID" id="90072960"/>
<feature type="compositionally biased region" description="Polar residues" evidence="1">
    <location>
        <begin position="912"/>
        <end position="939"/>
    </location>
</feature>
<accession>A0AAV5QK27</accession>
<evidence type="ECO:0000313" key="3">
    <source>
        <dbReference type="Proteomes" id="UP001360560"/>
    </source>
</evidence>